<dbReference type="AlphaFoldDB" id="A0A9P0A5V9"/>
<dbReference type="EMBL" id="OU963863">
    <property type="protein sequence ID" value="CAH0384580.1"/>
    <property type="molecule type" value="Genomic_DNA"/>
</dbReference>
<reference evidence="2" key="1">
    <citation type="submission" date="2021-12" db="EMBL/GenBank/DDBJ databases">
        <authorList>
            <person name="King R."/>
        </authorList>
    </citation>
    <scope>NUCLEOTIDE SEQUENCE</scope>
</reference>
<gene>
    <name evidence="2" type="ORF">BEMITA_LOCUS3890</name>
</gene>
<sequence>MNETRRGAEDRKRTETIVFALQAACPSFSAGLFPHQQEASDLLPELNGVDLAMSLSPKSQPHTTPFSVTDILSPMEETYRKLELYTPSSPYRSSTGGSSAGGSSSGPPTASPSAMSSSYVHVHQFPPQYCNGADISYGNSTASWYGATANDPRFASKSNFLPTFTLHLFIESQTIWT</sequence>
<evidence type="ECO:0000313" key="3">
    <source>
        <dbReference type="Proteomes" id="UP001152759"/>
    </source>
</evidence>
<feature type="region of interest" description="Disordered" evidence="1">
    <location>
        <begin position="86"/>
        <end position="115"/>
    </location>
</feature>
<evidence type="ECO:0000313" key="2">
    <source>
        <dbReference type="EMBL" id="CAH0384580.1"/>
    </source>
</evidence>
<proteinExistence type="predicted"/>
<protein>
    <submittedName>
        <fullName evidence="2">Uncharacterized protein</fullName>
    </submittedName>
</protein>
<feature type="compositionally biased region" description="Low complexity" evidence="1">
    <location>
        <begin position="86"/>
        <end position="97"/>
    </location>
</feature>
<dbReference type="Proteomes" id="UP001152759">
    <property type="component" value="Chromosome 2"/>
</dbReference>
<accession>A0A9P0A5V9</accession>
<name>A0A9P0A5V9_BEMTA</name>
<evidence type="ECO:0000256" key="1">
    <source>
        <dbReference type="SAM" id="MobiDB-lite"/>
    </source>
</evidence>
<organism evidence="2 3">
    <name type="scientific">Bemisia tabaci</name>
    <name type="common">Sweetpotato whitefly</name>
    <name type="synonym">Aleurodes tabaci</name>
    <dbReference type="NCBI Taxonomy" id="7038"/>
    <lineage>
        <taxon>Eukaryota</taxon>
        <taxon>Metazoa</taxon>
        <taxon>Ecdysozoa</taxon>
        <taxon>Arthropoda</taxon>
        <taxon>Hexapoda</taxon>
        <taxon>Insecta</taxon>
        <taxon>Pterygota</taxon>
        <taxon>Neoptera</taxon>
        <taxon>Paraneoptera</taxon>
        <taxon>Hemiptera</taxon>
        <taxon>Sternorrhyncha</taxon>
        <taxon>Aleyrodoidea</taxon>
        <taxon>Aleyrodidae</taxon>
        <taxon>Aleyrodinae</taxon>
        <taxon>Bemisia</taxon>
    </lineage>
</organism>
<keyword evidence="3" id="KW-1185">Reference proteome</keyword>
<feature type="compositionally biased region" description="Low complexity" evidence="1">
    <location>
        <begin position="105"/>
        <end position="115"/>
    </location>
</feature>